<keyword evidence="19" id="KW-1185">Reference proteome</keyword>
<organism evidence="18 19">
    <name type="scientific">Zopfia rhizophila CBS 207.26</name>
    <dbReference type="NCBI Taxonomy" id="1314779"/>
    <lineage>
        <taxon>Eukaryota</taxon>
        <taxon>Fungi</taxon>
        <taxon>Dikarya</taxon>
        <taxon>Ascomycota</taxon>
        <taxon>Pezizomycotina</taxon>
        <taxon>Dothideomycetes</taxon>
        <taxon>Dothideomycetes incertae sedis</taxon>
        <taxon>Zopfiaceae</taxon>
        <taxon>Zopfia</taxon>
    </lineage>
</organism>
<dbReference type="AlphaFoldDB" id="A0A6A6DKT1"/>
<keyword evidence="12" id="KW-0624">Polysaccharide degradation</keyword>
<dbReference type="InterPro" id="IPR049892">
    <property type="entry name" value="AA9"/>
</dbReference>
<dbReference type="GO" id="GO:0005576">
    <property type="term" value="C:extracellular region"/>
    <property type="evidence" value="ECO:0007669"/>
    <property type="project" value="UniProtKB-SubCell"/>
</dbReference>
<reference evidence="18" key="1">
    <citation type="journal article" date="2020" name="Stud. Mycol.">
        <title>101 Dothideomycetes genomes: a test case for predicting lifestyles and emergence of pathogens.</title>
        <authorList>
            <person name="Haridas S."/>
            <person name="Albert R."/>
            <person name="Binder M."/>
            <person name="Bloem J."/>
            <person name="Labutti K."/>
            <person name="Salamov A."/>
            <person name="Andreopoulos B."/>
            <person name="Baker S."/>
            <person name="Barry K."/>
            <person name="Bills G."/>
            <person name="Bluhm B."/>
            <person name="Cannon C."/>
            <person name="Castanera R."/>
            <person name="Culley D."/>
            <person name="Daum C."/>
            <person name="Ezra D."/>
            <person name="Gonzalez J."/>
            <person name="Henrissat B."/>
            <person name="Kuo A."/>
            <person name="Liang C."/>
            <person name="Lipzen A."/>
            <person name="Lutzoni F."/>
            <person name="Magnuson J."/>
            <person name="Mondo S."/>
            <person name="Nolan M."/>
            <person name="Ohm R."/>
            <person name="Pangilinan J."/>
            <person name="Park H.-J."/>
            <person name="Ramirez L."/>
            <person name="Alfaro M."/>
            <person name="Sun H."/>
            <person name="Tritt A."/>
            <person name="Yoshinaga Y."/>
            <person name="Zwiers L.-H."/>
            <person name="Turgeon B."/>
            <person name="Goodwin S."/>
            <person name="Spatafora J."/>
            <person name="Crous P."/>
            <person name="Grigoriev I."/>
        </authorList>
    </citation>
    <scope>NUCLEOTIDE SEQUENCE</scope>
    <source>
        <strain evidence="18">CBS 207.26</strain>
    </source>
</reference>
<dbReference type="GO" id="GO:0030245">
    <property type="term" value="P:cellulose catabolic process"/>
    <property type="evidence" value="ECO:0007669"/>
    <property type="project" value="UniProtKB-KW"/>
</dbReference>
<keyword evidence="9 18" id="KW-0503">Monooxygenase</keyword>
<protein>
    <recommendedName>
        <fullName evidence="15">lytic cellulose monooxygenase (C4-dehydrogenating)</fullName>
        <ecNumber evidence="15">1.14.99.56</ecNumber>
    </recommendedName>
</protein>
<evidence type="ECO:0000259" key="17">
    <source>
        <dbReference type="Pfam" id="PF03443"/>
    </source>
</evidence>
<comment type="subcellular location">
    <subcellularLocation>
        <location evidence="2">Secreted</location>
    </subcellularLocation>
</comment>
<keyword evidence="5 16" id="KW-0732">Signal</keyword>
<evidence type="ECO:0000256" key="9">
    <source>
        <dbReference type="ARBA" id="ARBA00023033"/>
    </source>
</evidence>
<dbReference type="Proteomes" id="UP000800200">
    <property type="component" value="Unassembled WGS sequence"/>
</dbReference>
<keyword evidence="8" id="KW-0186">Copper</keyword>
<evidence type="ECO:0000313" key="18">
    <source>
        <dbReference type="EMBL" id="KAF2180124.1"/>
    </source>
</evidence>
<dbReference type="Pfam" id="PF03443">
    <property type="entry name" value="AA9"/>
    <property type="match status" value="1"/>
</dbReference>
<evidence type="ECO:0000256" key="15">
    <source>
        <dbReference type="ARBA" id="ARBA00047174"/>
    </source>
</evidence>
<dbReference type="OrthoDB" id="6038816at2759"/>
<keyword evidence="3" id="KW-0964">Secreted</keyword>
<gene>
    <name evidence="18" type="ORF">K469DRAFT_730361</name>
</gene>
<dbReference type="PANTHER" id="PTHR33353">
    <property type="entry name" value="PUTATIVE (AFU_ORTHOLOGUE AFUA_1G12560)-RELATED"/>
    <property type="match status" value="1"/>
</dbReference>
<feature type="chain" id="PRO_5025402993" description="lytic cellulose monooxygenase (C4-dehydrogenating)" evidence="16">
    <location>
        <begin position="19"/>
        <end position="255"/>
    </location>
</feature>
<evidence type="ECO:0000256" key="4">
    <source>
        <dbReference type="ARBA" id="ARBA00022723"/>
    </source>
</evidence>
<dbReference type="Gene3D" id="2.70.50.70">
    <property type="match status" value="1"/>
</dbReference>
<dbReference type="PANTHER" id="PTHR33353:SF10">
    <property type="entry name" value="ENDO-BETA-1,4-GLUCANASE D"/>
    <property type="match status" value="1"/>
</dbReference>
<keyword evidence="7" id="KW-0560">Oxidoreductase</keyword>
<keyword evidence="11" id="KW-0119">Carbohydrate metabolism</keyword>
<evidence type="ECO:0000256" key="10">
    <source>
        <dbReference type="ARBA" id="ARBA00023157"/>
    </source>
</evidence>
<dbReference type="GO" id="GO:0004497">
    <property type="term" value="F:monooxygenase activity"/>
    <property type="evidence" value="ECO:0007669"/>
    <property type="project" value="UniProtKB-KW"/>
</dbReference>
<evidence type="ECO:0000256" key="12">
    <source>
        <dbReference type="ARBA" id="ARBA00023326"/>
    </source>
</evidence>
<comment type="catalytic activity">
    <reaction evidence="14">
        <text>[(1-&gt;4)-beta-D-glucosyl]n+m + reduced acceptor + O2 = 4-dehydro-beta-D-glucosyl-[(1-&gt;4)-beta-D-glucosyl]n-1 + [(1-&gt;4)-beta-D-glucosyl]m + acceptor + H2O.</text>
        <dbReference type="EC" id="1.14.99.56"/>
    </reaction>
</comment>
<evidence type="ECO:0000256" key="2">
    <source>
        <dbReference type="ARBA" id="ARBA00004613"/>
    </source>
</evidence>
<keyword evidence="6" id="KW-0136">Cellulose degradation</keyword>
<feature type="domain" description="Auxiliary Activity family 9 catalytic" evidence="17">
    <location>
        <begin position="19"/>
        <end position="226"/>
    </location>
</feature>
<evidence type="ECO:0000256" key="6">
    <source>
        <dbReference type="ARBA" id="ARBA00023001"/>
    </source>
</evidence>
<evidence type="ECO:0000256" key="11">
    <source>
        <dbReference type="ARBA" id="ARBA00023277"/>
    </source>
</evidence>
<sequence>MKFFIFSTLRLILSTGSAHETFGNLVVNGTVTPKWKYVRDVAGEPYWATQPNVDPEYAKRYPFFDLFSPWMTCGRDAYKSAMTTETASVIAGSELGMWVSNVWNSSNLIFHDGPGQVYMSRAPNDDLEHYDGKGDWFKIATVGVKSDTAWQLRWTLGPNFTIPATTPPGHYLLRVEHFQPSRLTNTSQWYVNCAHINVIGPGGGMPTGSAKFPGAYDLEDPGIHVEDRMDMITPVQGVKIDLSGYVAPGPPVWKG</sequence>
<evidence type="ECO:0000256" key="14">
    <source>
        <dbReference type="ARBA" id="ARBA00045077"/>
    </source>
</evidence>
<dbReference type="EMBL" id="ML994660">
    <property type="protein sequence ID" value="KAF2180124.1"/>
    <property type="molecule type" value="Genomic_DNA"/>
</dbReference>
<keyword evidence="4" id="KW-0479">Metal-binding</keyword>
<evidence type="ECO:0000256" key="5">
    <source>
        <dbReference type="ARBA" id="ARBA00022729"/>
    </source>
</evidence>
<feature type="signal peptide" evidence="16">
    <location>
        <begin position="1"/>
        <end position="18"/>
    </location>
</feature>
<dbReference type="CDD" id="cd21175">
    <property type="entry name" value="LPMO_AA9"/>
    <property type="match status" value="1"/>
</dbReference>
<dbReference type="GO" id="GO:0046872">
    <property type="term" value="F:metal ion binding"/>
    <property type="evidence" value="ECO:0007669"/>
    <property type="project" value="UniProtKB-KW"/>
</dbReference>
<dbReference type="EC" id="1.14.99.56" evidence="15"/>
<proteinExistence type="inferred from homology"/>
<evidence type="ECO:0000256" key="7">
    <source>
        <dbReference type="ARBA" id="ARBA00023002"/>
    </source>
</evidence>
<evidence type="ECO:0000256" key="13">
    <source>
        <dbReference type="ARBA" id="ARBA00044502"/>
    </source>
</evidence>
<comment type="cofactor">
    <cofactor evidence="1">
        <name>Cu(2+)</name>
        <dbReference type="ChEBI" id="CHEBI:29036"/>
    </cofactor>
</comment>
<dbReference type="InterPro" id="IPR005103">
    <property type="entry name" value="AA9_LPMO"/>
</dbReference>
<evidence type="ECO:0000256" key="8">
    <source>
        <dbReference type="ARBA" id="ARBA00023008"/>
    </source>
</evidence>
<accession>A0A6A6DKT1</accession>
<evidence type="ECO:0000256" key="3">
    <source>
        <dbReference type="ARBA" id="ARBA00022525"/>
    </source>
</evidence>
<evidence type="ECO:0000256" key="1">
    <source>
        <dbReference type="ARBA" id="ARBA00001973"/>
    </source>
</evidence>
<evidence type="ECO:0000313" key="19">
    <source>
        <dbReference type="Proteomes" id="UP000800200"/>
    </source>
</evidence>
<name>A0A6A6DKT1_9PEZI</name>
<comment type="similarity">
    <text evidence="13">Belongs to the polysaccharide monooxygenase AA9 family.</text>
</comment>
<evidence type="ECO:0000256" key="16">
    <source>
        <dbReference type="SAM" id="SignalP"/>
    </source>
</evidence>
<keyword evidence="10" id="KW-1015">Disulfide bond</keyword>